<dbReference type="EMBL" id="LBXZ01000002">
    <property type="protein sequence ID" value="KKR40977.1"/>
    <property type="molecule type" value="Genomic_DNA"/>
</dbReference>
<evidence type="ECO:0008006" key="4">
    <source>
        <dbReference type="Google" id="ProtNLM"/>
    </source>
</evidence>
<gene>
    <name evidence="2" type="ORF">UT75_C0002G0014</name>
</gene>
<comment type="caution">
    <text evidence="2">The sequence shown here is derived from an EMBL/GenBank/DDBJ whole genome shotgun (WGS) entry which is preliminary data.</text>
</comment>
<accession>A0A0G0TSX2</accession>
<dbReference type="AlphaFoldDB" id="A0A0G0TSX2"/>
<protein>
    <recommendedName>
        <fullName evidence="4">Outer membrane protein beta-barrel domain-containing protein</fullName>
    </recommendedName>
</protein>
<reference evidence="2 3" key="1">
    <citation type="journal article" date="2015" name="Nature">
        <title>rRNA introns, odd ribosomes, and small enigmatic genomes across a large radiation of phyla.</title>
        <authorList>
            <person name="Brown C.T."/>
            <person name="Hug L.A."/>
            <person name="Thomas B.C."/>
            <person name="Sharon I."/>
            <person name="Castelle C.J."/>
            <person name="Singh A."/>
            <person name="Wilkins M.J."/>
            <person name="Williams K.H."/>
            <person name="Banfield J.F."/>
        </authorList>
    </citation>
    <scope>NUCLEOTIDE SEQUENCE [LARGE SCALE GENOMIC DNA]</scope>
</reference>
<dbReference type="Proteomes" id="UP000034072">
    <property type="component" value="Unassembled WGS sequence"/>
</dbReference>
<name>A0A0G0TSX2_9BACT</name>
<proteinExistence type="predicted"/>
<feature type="signal peptide" evidence="1">
    <location>
        <begin position="1"/>
        <end position="23"/>
    </location>
</feature>
<evidence type="ECO:0000313" key="3">
    <source>
        <dbReference type="Proteomes" id="UP000034072"/>
    </source>
</evidence>
<evidence type="ECO:0000256" key="1">
    <source>
        <dbReference type="SAM" id="SignalP"/>
    </source>
</evidence>
<sequence>MRHPQLVRSAALALFIVALPSLALSQDNEGEKQNYRGKYEVSLWLELNTGFSDYRPVFDKDYKKLFLPIGGIEELDTKARISTLGIRPVFAIALHRGKINVTLPISYRIADWSLSEVNDSTPHGLVSLTTIDWWDRVIAGDVVSSHFSPRVGLAMTFGRIEISPSIQHYQLKERRYRGIDCVGCGNSSEVYESKVLESGVSPRIEFVWLARGFGERKSDYAPDPVFNGLSVAYERVGSKYWRLSIALRMLGIELKK</sequence>
<evidence type="ECO:0000313" key="2">
    <source>
        <dbReference type="EMBL" id="KKR40977.1"/>
    </source>
</evidence>
<organism evidence="2 3">
    <name type="scientific">Candidatus Yanofskybacteria bacterium GW2011_GWE2_40_11</name>
    <dbReference type="NCBI Taxonomy" id="1619033"/>
    <lineage>
        <taxon>Bacteria</taxon>
        <taxon>Candidatus Yanofskyibacteriota</taxon>
    </lineage>
</organism>
<keyword evidence="1" id="KW-0732">Signal</keyword>
<feature type="chain" id="PRO_5002534572" description="Outer membrane protein beta-barrel domain-containing protein" evidence="1">
    <location>
        <begin position="24"/>
        <end position="256"/>
    </location>
</feature>